<dbReference type="InterPro" id="IPR018511">
    <property type="entry name" value="Hemolysin-typ_Ca-bd_CS"/>
</dbReference>
<evidence type="ECO:0000259" key="3">
    <source>
        <dbReference type="Pfam" id="PF00188"/>
    </source>
</evidence>
<name>A0A419A9W4_9RHOB</name>
<dbReference type="InterPro" id="IPR001343">
    <property type="entry name" value="Hemolysn_Ca-bd"/>
</dbReference>
<protein>
    <recommendedName>
        <fullName evidence="3">SCP domain-containing protein</fullName>
    </recommendedName>
</protein>
<sequence>MSIATPAERHFLSLVNQARASEGLAPLQLETHLNASSDAHSRWMLATDTFSHTGRGGSSATDRMRDAGFDLSNGWRTAENIAYVSTNNNGSLLDEVEQLHRGLMNSPGHRANIMNPALEMIGIGLQQGSFTVDGRAYDVLMATQNFATTDGHVRIDAAPGITIATTDFATLPVQAPARAVWEPLFNGEVFTSSQPGTVLRGTARADDIRLGARADTVEGGAGHDWIAGGAGADVLRGGKGNDFILGQAGNDRLFGGEGNDRISGGQGNDTIMGGPGNDSLRGDAGNDLIEGQAGHDRISGGAGADTLRGGAGNDWLQGDAGHDVLNGGAGADTLIGGAGNDTLRGGAGADTFVFRPGPGIDRVADYQPGIDRVMIAESMMRGDVTGFVQNNIRETANGVVVEFSAGNRIIFEGPNLTVEDIADDIFLF</sequence>
<dbReference type="Gene3D" id="2.150.10.10">
    <property type="entry name" value="Serralysin-like metalloprotease, C-terminal"/>
    <property type="match status" value="2"/>
</dbReference>
<dbReference type="GO" id="GO:0005576">
    <property type="term" value="C:extracellular region"/>
    <property type="evidence" value="ECO:0007669"/>
    <property type="project" value="UniProtKB-SubCell"/>
</dbReference>
<feature type="domain" description="SCP" evidence="3">
    <location>
        <begin position="12"/>
        <end position="129"/>
    </location>
</feature>
<organism evidence="4 5">
    <name type="scientific">Paracoccus siganidrum</name>
    <dbReference type="NCBI Taxonomy" id="1276757"/>
    <lineage>
        <taxon>Bacteria</taxon>
        <taxon>Pseudomonadati</taxon>
        <taxon>Pseudomonadota</taxon>
        <taxon>Alphaproteobacteria</taxon>
        <taxon>Rhodobacterales</taxon>
        <taxon>Paracoccaceae</taxon>
        <taxon>Paracoccus</taxon>
    </lineage>
</organism>
<dbReference type="InterPro" id="IPR050557">
    <property type="entry name" value="RTX_toxin/Mannuronan_C5-epim"/>
</dbReference>
<dbReference type="CDD" id="cd05379">
    <property type="entry name" value="CAP_bacterial"/>
    <property type="match status" value="1"/>
</dbReference>
<dbReference type="RefSeq" id="WP_119897132.1">
    <property type="nucleotide sequence ID" value="NZ_QNRC01000014.1"/>
</dbReference>
<reference evidence="5" key="1">
    <citation type="submission" date="2018-09" db="EMBL/GenBank/DDBJ databases">
        <title>Paracoccus onubensis nov. sp. a moderate halophilic bacterium isolated from Gruta de las Maravillas (Aracena, Spain).</title>
        <authorList>
            <person name="Jurado V."/>
            <person name="Gutierrez-Patricio S."/>
            <person name="Gonzalez-Pimentel J.L."/>
            <person name="Miller A.Z."/>
            <person name="Laiz L."/>
            <person name="Saiz-Jimenez C."/>
        </authorList>
    </citation>
    <scope>NUCLEOTIDE SEQUENCE [LARGE SCALE GENOMIC DNA]</scope>
    <source>
        <strain evidence="5">DSM 26381</strain>
    </source>
</reference>
<dbReference type="Proteomes" id="UP000283587">
    <property type="component" value="Unassembled WGS sequence"/>
</dbReference>
<dbReference type="InterPro" id="IPR011049">
    <property type="entry name" value="Serralysin-like_metalloprot_C"/>
</dbReference>
<accession>A0A419A9W4</accession>
<evidence type="ECO:0000256" key="2">
    <source>
        <dbReference type="ARBA" id="ARBA00022525"/>
    </source>
</evidence>
<dbReference type="EMBL" id="QZEW01000017">
    <property type="protein sequence ID" value="RJL19297.1"/>
    <property type="molecule type" value="Genomic_DNA"/>
</dbReference>
<comment type="subcellular location">
    <subcellularLocation>
        <location evidence="1">Secreted</location>
    </subcellularLocation>
</comment>
<dbReference type="InterPro" id="IPR035940">
    <property type="entry name" value="CAP_sf"/>
</dbReference>
<dbReference type="PROSITE" id="PS00330">
    <property type="entry name" value="HEMOLYSIN_CALCIUM"/>
    <property type="match status" value="3"/>
</dbReference>
<evidence type="ECO:0000313" key="5">
    <source>
        <dbReference type="Proteomes" id="UP000283587"/>
    </source>
</evidence>
<dbReference type="PRINTS" id="PR00313">
    <property type="entry name" value="CABNDNGRPT"/>
</dbReference>
<dbReference type="InterPro" id="IPR014044">
    <property type="entry name" value="CAP_dom"/>
</dbReference>
<dbReference type="Pfam" id="PF00188">
    <property type="entry name" value="CAP"/>
    <property type="match status" value="1"/>
</dbReference>
<proteinExistence type="predicted"/>
<dbReference type="PANTHER" id="PTHR38340:SF1">
    <property type="entry name" value="S-LAYER PROTEIN"/>
    <property type="match status" value="1"/>
</dbReference>
<dbReference type="Pfam" id="PF00353">
    <property type="entry name" value="HemolysinCabind"/>
    <property type="match status" value="3"/>
</dbReference>
<keyword evidence="2" id="KW-0964">Secreted</keyword>
<dbReference type="SUPFAM" id="SSF51120">
    <property type="entry name" value="beta-Roll"/>
    <property type="match status" value="2"/>
</dbReference>
<dbReference type="Gene3D" id="3.40.33.10">
    <property type="entry name" value="CAP"/>
    <property type="match status" value="1"/>
</dbReference>
<dbReference type="SUPFAM" id="SSF55797">
    <property type="entry name" value="PR-1-like"/>
    <property type="match status" value="1"/>
</dbReference>
<gene>
    <name evidence="4" type="ORF">D3P05_05245</name>
</gene>
<dbReference type="PANTHER" id="PTHR38340">
    <property type="entry name" value="S-LAYER PROTEIN"/>
    <property type="match status" value="1"/>
</dbReference>
<comment type="caution">
    <text evidence="4">The sequence shown here is derived from an EMBL/GenBank/DDBJ whole genome shotgun (WGS) entry which is preliminary data.</text>
</comment>
<dbReference type="AlphaFoldDB" id="A0A419A9W4"/>
<dbReference type="GO" id="GO:0005509">
    <property type="term" value="F:calcium ion binding"/>
    <property type="evidence" value="ECO:0007669"/>
    <property type="project" value="InterPro"/>
</dbReference>
<dbReference type="OrthoDB" id="419320at2"/>
<evidence type="ECO:0000313" key="4">
    <source>
        <dbReference type="EMBL" id="RJL19297.1"/>
    </source>
</evidence>
<keyword evidence="5" id="KW-1185">Reference proteome</keyword>
<evidence type="ECO:0000256" key="1">
    <source>
        <dbReference type="ARBA" id="ARBA00004613"/>
    </source>
</evidence>